<evidence type="ECO:0000313" key="5">
    <source>
        <dbReference type="Proteomes" id="UP001379533"/>
    </source>
</evidence>
<accession>A0ABZ2KA25</accession>
<dbReference type="EMBL" id="CP089982">
    <property type="protein sequence ID" value="WXA95504.1"/>
    <property type="molecule type" value="Genomic_DNA"/>
</dbReference>
<evidence type="ECO:0000256" key="2">
    <source>
        <dbReference type="SAM" id="SignalP"/>
    </source>
</evidence>
<dbReference type="InterPro" id="IPR044927">
    <property type="entry name" value="Endonuclea_NS_2"/>
</dbReference>
<proteinExistence type="predicted"/>
<keyword evidence="5" id="KW-1185">Reference proteome</keyword>
<evidence type="ECO:0000259" key="3">
    <source>
        <dbReference type="Pfam" id="PF13930"/>
    </source>
</evidence>
<keyword evidence="2" id="KW-0732">Signal</keyword>
<dbReference type="Proteomes" id="UP001379533">
    <property type="component" value="Chromosome"/>
</dbReference>
<evidence type="ECO:0000256" key="1">
    <source>
        <dbReference type="SAM" id="MobiDB-lite"/>
    </source>
</evidence>
<name>A0ABZ2KA25_9BACT</name>
<reference evidence="4 5" key="1">
    <citation type="submission" date="2021-12" db="EMBL/GenBank/DDBJ databases">
        <title>Discovery of the Pendulisporaceae a myxobacterial family with distinct sporulation behavior and unique specialized metabolism.</title>
        <authorList>
            <person name="Garcia R."/>
            <person name="Popoff A."/>
            <person name="Bader C.D."/>
            <person name="Loehr J."/>
            <person name="Walesch S."/>
            <person name="Walt C."/>
            <person name="Boldt J."/>
            <person name="Bunk B."/>
            <person name="Haeckl F.J.F.P.J."/>
            <person name="Gunesch A.P."/>
            <person name="Birkelbach J."/>
            <person name="Nuebel U."/>
            <person name="Pietschmann T."/>
            <person name="Bach T."/>
            <person name="Mueller R."/>
        </authorList>
    </citation>
    <scope>NUCLEOTIDE SEQUENCE [LARGE SCALE GENOMIC DNA]</scope>
    <source>
        <strain evidence="4 5">MSr12523</strain>
    </source>
</reference>
<feature type="compositionally biased region" description="Basic and acidic residues" evidence="1">
    <location>
        <begin position="64"/>
        <end position="73"/>
    </location>
</feature>
<protein>
    <submittedName>
        <fullName evidence="4">DNA/RNA non-specific endonuclease</fullName>
    </submittedName>
</protein>
<organism evidence="4 5">
    <name type="scientific">Pendulispora brunnea</name>
    <dbReference type="NCBI Taxonomy" id="2905690"/>
    <lineage>
        <taxon>Bacteria</taxon>
        <taxon>Pseudomonadati</taxon>
        <taxon>Myxococcota</taxon>
        <taxon>Myxococcia</taxon>
        <taxon>Myxococcales</taxon>
        <taxon>Sorangiineae</taxon>
        <taxon>Pendulisporaceae</taxon>
        <taxon>Pendulispora</taxon>
    </lineage>
</organism>
<dbReference type="GO" id="GO:0004519">
    <property type="term" value="F:endonuclease activity"/>
    <property type="evidence" value="ECO:0007669"/>
    <property type="project" value="UniProtKB-KW"/>
</dbReference>
<feature type="domain" description="Type VII secretion system protein EssD-like" evidence="3">
    <location>
        <begin position="116"/>
        <end position="239"/>
    </location>
</feature>
<gene>
    <name evidence="4" type="ORF">LZC95_01440</name>
</gene>
<feature type="chain" id="PRO_5045349055" evidence="2">
    <location>
        <begin position="21"/>
        <end position="286"/>
    </location>
</feature>
<feature type="signal peptide" evidence="2">
    <location>
        <begin position="1"/>
        <end position="20"/>
    </location>
</feature>
<feature type="region of interest" description="Disordered" evidence="1">
    <location>
        <begin position="31"/>
        <end position="102"/>
    </location>
</feature>
<keyword evidence="4" id="KW-0378">Hydrolase</keyword>
<dbReference type="Pfam" id="PF13930">
    <property type="entry name" value="Endonuclea_NS_2"/>
    <property type="match status" value="1"/>
</dbReference>
<keyword evidence="4" id="KW-0255">Endonuclease</keyword>
<keyword evidence="4" id="KW-0540">Nuclease</keyword>
<sequence>MKQAIPIVRLICSALFVVSAGCGGEAMDDLRGADDAQGNGKPPDNGAVEQADAQSPEDEGADLADERPPDDKLAAQAGDEELSDGQTARQALEEEAPEDQLEAAAEPCAKFLDKNKIYRARWTYTTDDRGRAHIAQAGHLYNLRTRARTPCETTVGGWGGVGFDGSHLIAATLDGISQRYNLVPFPKIANVGPMKVFENLARDCMSTQATLNPQVDNYTVVAVYNRNNTGVIPDRIQMSMDYVTRVHNTIHRSTIRVNIPNSTSSAYMKRLSNDIRKQGRDVGCRS</sequence>
<evidence type="ECO:0000313" key="4">
    <source>
        <dbReference type="EMBL" id="WXA95504.1"/>
    </source>
</evidence>
<dbReference type="PROSITE" id="PS51257">
    <property type="entry name" value="PROKAR_LIPOPROTEIN"/>
    <property type="match status" value="1"/>
</dbReference>
<dbReference type="RefSeq" id="WP_394846109.1">
    <property type="nucleotide sequence ID" value="NZ_CP089982.1"/>
</dbReference>